<protein>
    <submittedName>
        <fullName evidence="2">DUF2264 domain-containing protein</fullName>
    </submittedName>
</protein>
<evidence type="ECO:0000259" key="1">
    <source>
        <dbReference type="Pfam" id="PF10022"/>
    </source>
</evidence>
<dbReference type="AlphaFoldDB" id="A0A8T3V9R4"/>
<dbReference type="PANTHER" id="PTHR35339:SF3">
    <property type="entry name" value="DUF2264 DOMAIN-CONTAINING PROTEIN"/>
    <property type="match status" value="1"/>
</dbReference>
<dbReference type="PANTHER" id="PTHR35339">
    <property type="entry name" value="LINALOOL DEHYDRATASE_ISOMERASE DOMAIN-CONTAINING PROTEIN"/>
    <property type="match status" value="1"/>
</dbReference>
<comment type="caution">
    <text evidence="2">The sequence shown here is derived from an EMBL/GenBank/DDBJ whole genome shotgun (WGS) entry which is preliminary data.</text>
</comment>
<proteinExistence type="predicted"/>
<name>A0A8T3V9R4_9EURY</name>
<organism evidence="2 3">
    <name type="scientific">Methanobrevibacter millerae</name>
    <dbReference type="NCBI Taxonomy" id="230361"/>
    <lineage>
        <taxon>Archaea</taxon>
        <taxon>Methanobacteriati</taxon>
        <taxon>Methanobacteriota</taxon>
        <taxon>Methanomada group</taxon>
        <taxon>Methanobacteria</taxon>
        <taxon>Methanobacteriales</taxon>
        <taxon>Methanobacteriaceae</taxon>
        <taxon>Methanobrevibacter</taxon>
    </lineage>
</organism>
<reference evidence="2" key="1">
    <citation type="submission" date="2019-04" db="EMBL/GenBank/DDBJ databases">
        <title>Evolution of Biomass-Degrading Anaerobic Consortia Revealed by Metagenomics.</title>
        <authorList>
            <person name="Peng X."/>
        </authorList>
    </citation>
    <scope>NUCLEOTIDE SEQUENCE</scope>
    <source>
        <strain evidence="2">SIG12</strain>
    </source>
</reference>
<accession>A0A8T3V9R4</accession>
<dbReference type="InterPro" id="IPR016624">
    <property type="entry name" value="UCP014753"/>
</dbReference>
<dbReference type="RefSeq" id="WP_303736442.1">
    <property type="nucleotide sequence ID" value="NZ_SUTE01000030.1"/>
</dbReference>
<feature type="domain" description="DUF2264" evidence="1">
    <location>
        <begin position="34"/>
        <end position="390"/>
    </location>
</feature>
<dbReference type="InterPro" id="IPR049349">
    <property type="entry name" value="DUF2264_N"/>
</dbReference>
<dbReference type="Pfam" id="PF10022">
    <property type="entry name" value="DUF2264"/>
    <property type="match status" value="1"/>
</dbReference>
<gene>
    <name evidence="2" type="ORF">E7Z73_03500</name>
</gene>
<dbReference type="Proteomes" id="UP000762703">
    <property type="component" value="Unassembled WGS sequence"/>
</dbReference>
<evidence type="ECO:0000313" key="3">
    <source>
        <dbReference type="Proteomes" id="UP000762703"/>
    </source>
</evidence>
<dbReference type="EMBL" id="SUTE01000030">
    <property type="protein sequence ID" value="MBE6504798.1"/>
    <property type="molecule type" value="Genomic_DNA"/>
</dbReference>
<evidence type="ECO:0000313" key="2">
    <source>
        <dbReference type="EMBL" id="MBE6504798.1"/>
    </source>
</evidence>
<dbReference type="PIRSF" id="PIRSF014753">
    <property type="entry name" value="UCP014753"/>
    <property type="match status" value="1"/>
</dbReference>
<sequence>MLNKIFFMSKFFGRFKKEEEEPIFDEQVPVWEDRIFWVETLQKIALPVLMNLKKDSLRKNMLLESNSSEGSKFAYLEAFARVFNGIAPWLELGPNESEEGRLREKYIDLTIQAISVAVNPRKNDYMFYNEPKQSLVDMALFAQGLLRSKNQIWLNLPMDVQAKIIDELKNSRLIAPYENHWLLYTSLIEATLLEFTGECDKERLVYAIHKFRDEWYIGDAIYNDGEDFALNYYNSIFIHPMLNDILMVMRKYRLADGEFLDVQLMRSSRLASQLERSISPNGTFPVVGRSMTYRTGVFHTLSQVALLRILPRNIEVAQVRSALTKVLRNLFEGNQNFSNGGWLIMGLNGHQTDIAENDINTGSLYICCSVFLPLGLDSNDPFWSDEFAEWTSLKAWNGHYATIDQPINF</sequence>